<dbReference type="STRING" id="1120996.SAMN02746066_01552"/>
<feature type="transmembrane region" description="Helical" evidence="2">
    <location>
        <begin position="12"/>
        <end position="33"/>
    </location>
</feature>
<feature type="compositionally biased region" description="Acidic residues" evidence="1">
    <location>
        <begin position="115"/>
        <end position="137"/>
    </location>
</feature>
<evidence type="ECO:0000256" key="2">
    <source>
        <dbReference type="SAM" id="Phobius"/>
    </source>
</evidence>
<feature type="region of interest" description="Disordered" evidence="1">
    <location>
        <begin position="108"/>
        <end position="188"/>
    </location>
</feature>
<evidence type="ECO:0000313" key="4">
    <source>
        <dbReference type="Proteomes" id="UP000184038"/>
    </source>
</evidence>
<keyword evidence="4" id="KW-1185">Reference proteome</keyword>
<keyword evidence="2" id="KW-1133">Transmembrane helix</keyword>
<dbReference type="InterPro" id="IPR025945">
    <property type="entry name" value="DHHW"/>
</dbReference>
<dbReference type="RefSeq" id="WP_073285559.1">
    <property type="nucleotide sequence ID" value="NZ_FRCP01000008.1"/>
</dbReference>
<feature type="compositionally biased region" description="Low complexity" evidence="1">
    <location>
        <begin position="140"/>
        <end position="151"/>
    </location>
</feature>
<dbReference type="Pfam" id="PF14286">
    <property type="entry name" value="DHHW"/>
    <property type="match status" value="1"/>
</dbReference>
<evidence type="ECO:0000313" key="3">
    <source>
        <dbReference type="EMBL" id="SHM31588.1"/>
    </source>
</evidence>
<name>A0A1M7HT53_9FIRM</name>
<dbReference type="Proteomes" id="UP000184038">
    <property type="component" value="Unassembled WGS sequence"/>
</dbReference>
<dbReference type="AlphaFoldDB" id="A0A1M7HT53"/>
<keyword evidence="2" id="KW-0472">Membrane</keyword>
<gene>
    <name evidence="3" type="ORF">SAMN02746066_01552</name>
</gene>
<dbReference type="OrthoDB" id="175771at2"/>
<proteinExistence type="predicted"/>
<feature type="compositionally biased region" description="Acidic residues" evidence="1">
    <location>
        <begin position="152"/>
        <end position="170"/>
    </location>
</feature>
<evidence type="ECO:0000256" key="1">
    <source>
        <dbReference type="SAM" id="MobiDB-lite"/>
    </source>
</evidence>
<sequence>MNYKRRYIYHGIKILSFLVILFVGMVLGAIFTLRPKYSEIEKRKLQELPKPQLVEMWKGQYFSELSTWYADTYPFREKLIEANGMFDSLYGFQTEQITGSAVVADDIPEVGESGDVPEDNVDSTTEVDDSQATDEGEVGNQDNNQDSNQETTQEENEDNSQTDSNDETEPSVDVTENNEETISKNDINNGQTFGSIYVTKERAFSLYYFSLSAANAYAKSINKIAKDLDGVANVYDLLAPTSVAIYLDDEKSKMIGTSDQKAAFEYIHSKLGNGVKVIDAFDHIKSHNKEYLYYRTDHHWTALGAYYAYEKFCESKGITPNPLSSFEKREYPGFLGSFYAATDQLNAVKKNTDTIEAYVPKGTNTMTYTDKDGKEYKWPIVNDVSKYKDNAKYSTFVAGDNPYSVITNENSASNESCVVIKESYGNAMIPFLVDHYKNIYIVDYRYYKGNIINLVKKKKINDVVFINNAEAINNTVVSLIDKIS</sequence>
<protein>
    <submittedName>
        <fullName evidence="3">DHHW protein</fullName>
    </submittedName>
</protein>
<keyword evidence="2" id="KW-0812">Transmembrane</keyword>
<accession>A0A1M7HT53</accession>
<dbReference type="EMBL" id="FRCP01000008">
    <property type="protein sequence ID" value="SHM31588.1"/>
    <property type="molecule type" value="Genomic_DNA"/>
</dbReference>
<organism evidence="3 4">
    <name type="scientific">Anaerosporobacter mobilis DSM 15930</name>
    <dbReference type="NCBI Taxonomy" id="1120996"/>
    <lineage>
        <taxon>Bacteria</taxon>
        <taxon>Bacillati</taxon>
        <taxon>Bacillota</taxon>
        <taxon>Clostridia</taxon>
        <taxon>Lachnospirales</taxon>
        <taxon>Lachnospiraceae</taxon>
        <taxon>Anaerosporobacter</taxon>
    </lineage>
</organism>
<reference evidence="3 4" key="1">
    <citation type="submission" date="2016-11" db="EMBL/GenBank/DDBJ databases">
        <authorList>
            <person name="Jaros S."/>
            <person name="Januszkiewicz K."/>
            <person name="Wedrychowicz H."/>
        </authorList>
    </citation>
    <scope>NUCLEOTIDE SEQUENCE [LARGE SCALE GENOMIC DNA]</scope>
    <source>
        <strain evidence="3 4">DSM 15930</strain>
    </source>
</reference>